<sequence length="240" mass="26704">MNKRATQPIIGTRMRELRKAKGLTLKQLGTETNLSVGYLSQLERQDADPSVRALNVIGEALGVGINWFFPDPDEQFKPESSIVVRSNKRRSLKFDSGVRDELLSPSLSGQLEMILTTFEPGSGSGEELYSHKGVQGGYVTLGQLELTVEDQVFQLEPGDSFQFESTRPHRYRNVGEKKPFLSGPSLHLTTEPIHFIGQNFKTDVSRTGVAQCRGRSTGIHCTQFERQLHGFDQTTGVSYA</sequence>
<dbReference type="Pfam" id="PF01381">
    <property type="entry name" value="HTH_3"/>
    <property type="match status" value="1"/>
</dbReference>
<dbReference type="SUPFAM" id="SSF51182">
    <property type="entry name" value="RmlC-like cupins"/>
    <property type="match status" value="1"/>
</dbReference>
<dbReference type="InterPro" id="IPR050807">
    <property type="entry name" value="TransReg_Diox_bact_type"/>
</dbReference>
<dbReference type="SMART" id="SM00530">
    <property type="entry name" value="HTH_XRE"/>
    <property type="match status" value="1"/>
</dbReference>
<evidence type="ECO:0000259" key="2">
    <source>
        <dbReference type="PROSITE" id="PS50943"/>
    </source>
</evidence>
<dbReference type="CDD" id="cd02209">
    <property type="entry name" value="cupin_XRE_C"/>
    <property type="match status" value="1"/>
</dbReference>
<feature type="domain" description="HTH cro/C1-type" evidence="2">
    <location>
        <begin position="14"/>
        <end position="68"/>
    </location>
</feature>
<dbReference type="Pfam" id="PF07883">
    <property type="entry name" value="Cupin_2"/>
    <property type="match status" value="1"/>
</dbReference>
<evidence type="ECO:0000256" key="1">
    <source>
        <dbReference type="ARBA" id="ARBA00023125"/>
    </source>
</evidence>
<feature type="non-terminal residue" evidence="3">
    <location>
        <position position="240"/>
    </location>
</feature>
<reference evidence="3" key="1">
    <citation type="journal article" date="2015" name="Nature">
        <title>Complex archaea that bridge the gap between prokaryotes and eukaryotes.</title>
        <authorList>
            <person name="Spang A."/>
            <person name="Saw J.H."/>
            <person name="Jorgensen S.L."/>
            <person name="Zaremba-Niedzwiedzka K."/>
            <person name="Martijn J."/>
            <person name="Lind A.E."/>
            <person name="van Eijk R."/>
            <person name="Schleper C."/>
            <person name="Guy L."/>
            <person name="Ettema T.J."/>
        </authorList>
    </citation>
    <scope>NUCLEOTIDE SEQUENCE</scope>
</reference>
<dbReference type="PANTHER" id="PTHR46797:SF2">
    <property type="entry name" value="TRANSCRIPTIONAL REGULATOR"/>
    <property type="match status" value="1"/>
</dbReference>
<dbReference type="CDD" id="cd00093">
    <property type="entry name" value="HTH_XRE"/>
    <property type="match status" value="1"/>
</dbReference>
<dbReference type="SUPFAM" id="SSF47413">
    <property type="entry name" value="lambda repressor-like DNA-binding domains"/>
    <property type="match status" value="1"/>
</dbReference>
<dbReference type="GO" id="GO:0003677">
    <property type="term" value="F:DNA binding"/>
    <property type="evidence" value="ECO:0007669"/>
    <property type="project" value="UniProtKB-KW"/>
</dbReference>
<gene>
    <name evidence="3" type="ORF">LCGC14_3039240</name>
</gene>
<dbReference type="GO" id="GO:0005829">
    <property type="term" value="C:cytosol"/>
    <property type="evidence" value="ECO:0007669"/>
    <property type="project" value="TreeGrafter"/>
</dbReference>
<protein>
    <recommendedName>
        <fullName evidence="2">HTH cro/C1-type domain-containing protein</fullName>
    </recommendedName>
</protein>
<dbReference type="EMBL" id="LAZR01063721">
    <property type="protein sequence ID" value="KKK58952.1"/>
    <property type="molecule type" value="Genomic_DNA"/>
</dbReference>
<keyword evidence="1" id="KW-0238">DNA-binding</keyword>
<dbReference type="InterPro" id="IPR001387">
    <property type="entry name" value="Cro/C1-type_HTH"/>
</dbReference>
<accession>A0A0F8WPW7</accession>
<comment type="caution">
    <text evidence="3">The sequence shown here is derived from an EMBL/GenBank/DDBJ whole genome shotgun (WGS) entry which is preliminary data.</text>
</comment>
<dbReference type="PANTHER" id="PTHR46797">
    <property type="entry name" value="HTH-TYPE TRANSCRIPTIONAL REGULATOR"/>
    <property type="match status" value="1"/>
</dbReference>
<dbReference type="Gene3D" id="1.10.260.40">
    <property type="entry name" value="lambda repressor-like DNA-binding domains"/>
    <property type="match status" value="1"/>
</dbReference>
<dbReference type="InterPro" id="IPR010982">
    <property type="entry name" value="Lambda_DNA-bd_dom_sf"/>
</dbReference>
<organism evidence="3">
    <name type="scientific">marine sediment metagenome</name>
    <dbReference type="NCBI Taxonomy" id="412755"/>
    <lineage>
        <taxon>unclassified sequences</taxon>
        <taxon>metagenomes</taxon>
        <taxon>ecological metagenomes</taxon>
    </lineage>
</organism>
<dbReference type="PROSITE" id="PS50943">
    <property type="entry name" value="HTH_CROC1"/>
    <property type="match status" value="1"/>
</dbReference>
<dbReference type="GO" id="GO:0003700">
    <property type="term" value="F:DNA-binding transcription factor activity"/>
    <property type="evidence" value="ECO:0007669"/>
    <property type="project" value="TreeGrafter"/>
</dbReference>
<evidence type="ECO:0000313" key="3">
    <source>
        <dbReference type="EMBL" id="KKK58952.1"/>
    </source>
</evidence>
<dbReference type="AlphaFoldDB" id="A0A0F8WPW7"/>
<proteinExistence type="predicted"/>
<dbReference type="InterPro" id="IPR013096">
    <property type="entry name" value="Cupin_2"/>
</dbReference>
<dbReference type="Gene3D" id="2.60.120.10">
    <property type="entry name" value="Jelly Rolls"/>
    <property type="match status" value="1"/>
</dbReference>
<dbReference type="InterPro" id="IPR014710">
    <property type="entry name" value="RmlC-like_jellyroll"/>
</dbReference>
<name>A0A0F8WPW7_9ZZZZ</name>
<dbReference type="InterPro" id="IPR011051">
    <property type="entry name" value="RmlC_Cupin_sf"/>
</dbReference>